<protein>
    <submittedName>
        <fullName evidence="1">Uncharacterized protein</fullName>
    </submittedName>
</protein>
<name>A0ACC1SY82_9HYPO</name>
<comment type="caution">
    <text evidence="1">The sequence shown here is derived from an EMBL/GenBank/DDBJ whole genome shotgun (WGS) entry which is preliminary data.</text>
</comment>
<reference evidence="1" key="1">
    <citation type="submission" date="2022-08" db="EMBL/GenBank/DDBJ databases">
        <title>Genome Sequence of Fusarium decemcellulare.</title>
        <authorList>
            <person name="Buettner E."/>
        </authorList>
    </citation>
    <scope>NUCLEOTIDE SEQUENCE</scope>
    <source>
        <strain evidence="1">Babe19</strain>
    </source>
</reference>
<proteinExistence type="predicted"/>
<sequence>MYAKVAQALGNTSWLPEPTPCATCHSLVLENEGMDQGLEVDMSALKESAATCPTCALVWQAICAAVKEETNAPDVLFKSILIENKPPKHPGPMIIHIYPDPVAYGVEEKMLQLYTTQDDNPAPWDLIGRGFHIPEHGLSPSCVALAREWLDMCVHAKGKHANCTKASIPVLPSRIILVGDDETAPRLVISEADQQGHYAALSHCWGGSTPIMTTTSNLEEYTDSLPADLPKTFLDAIRVAQALHIPYIWIDSLCIIQDSPEDWQHEASRMAQVYANAYVTIFADAAPDSTSGFLDSPSRQAPARFTVPYKTGLLGSGVIHVRRRGFLAEELPFHSWTGNGYGSGRSKLSRRGWVFQERLLSPRTLHFSSNEMAWECRSVCECECSATSLRTLRTTSVMKHFLYPQDPDVSLIETNWRSDIVPAYTQLDLTFATDRLPAIEGLARAANALRSNDQYVAGLWRNSIKDDLLWHITRHAIYNTRPVAEDDELEVLDVITDEGKSPVLLVRGHLVKVDVADATFGSSGMVLLGPDDELAVLWDVRSSAREFKHTYFLVFGADGNGPFGLLLASELPGPMDTQFRRIGYISGYHVSKRRRSWGSGGWASGESESTSVSEVSDDVWEEANQAGAMEWVEEIFQGEAKTFRIV</sequence>
<dbReference type="EMBL" id="JANRMS010000040">
    <property type="protein sequence ID" value="KAJ3548733.1"/>
    <property type="molecule type" value="Genomic_DNA"/>
</dbReference>
<accession>A0ACC1SY82</accession>
<keyword evidence="2" id="KW-1185">Reference proteome</keyword>
<gene>
    <name evidence="1" type="ORF">NM208_g865</name>
</gene>
<dbReference type="Proteomes" id="UP001148629">
    <property type="component" value="Unassembled WGS sequence"/>
</dbReference>
<organism evidence="1 2">
    <name type="scientific">Fusarium decemcellulare</name>
    <dbReference type="NCBI Taxonomy" id="57161"/>
    <lineage>
        <taxon>Eukaryota</taxon>
        <taxon>Fungi</taxon>
        <taxon>Dikarya</taxon>
        <taxon>Ascomycota</taxon>
        <taxon>Pezizomycotina</taxon>
        <taxon>Sordariomycetes</taxon>
        <taxon>Hypocreomycetidae</taxon>
        <taxon>Hypocreales</taxon>
        <taxon>Nectriaceae</taxon>
        <taxon>Fusarium</taxon>
        <taxon>Fusarium decemcellulare species complex</taxon>
    </lineage>
</organism>
<evidence type="ECO:0000313" key="1">
    <source>
        <dbReference type="EMBL" id="KAJ3548733.1"/>
    </source>
</evidence>
<evidence type="ECO:0000313" key="2">
    <source>
        <dbReference type="Proteomes" id="UP001148629"/>
    </source>
</evidence>